<feature type="domain" description="Calponin-homology (CH)" evidence="2">
    <location>
        <begin position="2"/>
        <end position="119"/>
    </location>
</feature>
<reference evidence="4" key="1">
    <citation type="submission" date="2013-12" db="EMBL/GenBank/DDBJ databases">
        <title>The Genome Sequence of Aphanomyces astaci APO3.</title>
        <authorList>
            <consortium name="The Broad Institute Genomics Platform"/>
            <person name="Russ C."/>
            <person name="Tyler B."/>
            <person name="van West P."/>
            <person name="Dieguez-Uribeondo J."/>
            <person name="Young S.K."/>
            <person name="Zeng Q."/>
            <person name="Gargeya S."/>
            <person name="Fitzgerald M."/>
            <person name="Abouelleil A."/>
            <person name="Alvarado L."/>
            <person name="Chapman S.B."/>
            <person name="Gainer-Dewar J."/>
            <person name="Goldberg J."/>
            <person name="Griggs A."/>
            <person name="Gujja S."/>
            <person name="Hansen M."/>
            <person name="Howarth C."/>
            <person name="Imamovic A."/>
            <person name="Ireland A."/>
            <person name="Larimer J."/>
            <person name="McCowan C."/>
            <person name="Murphy C."/>
            <person name="Pearson M."/>
            <person name="Poon T.W."/>
            <person name="Priest M."/>
            <person name="Roberts A."/>
            <person name="Saif S."/>
            <person name="Shea T."/>
            <person name="Sykes S."/>
            <person name="Wortman J."/>
            <person name="Nusbaum C."/>
            <person name="Birren B."/>
        </authorList>
    </citation>
    <scope>NUCLEOTIDE SEQUENCE [LARGE SCALE GENOMIC DNA]</scope>
    <source>
        <strain evidence="4">APO3</strain>
    </source>
</reference>
<feature type="region of interest" description="Disordered" evidence="1">
    <location>
        <begin position="632"/>
        <end position="663"/>
    </location>
</feature>
<dbReference type="PROSITE" id="PS50021">
    <property type="entry name" value="CH"/>
    <property type="match status" value="1"/>
</dbReference>
<dbReference type="EMBL" id="KI913154">
    <property type="protein sequence ID" value="ETV72411.1"/>
    <property type="molecule type" value="Genomic_DNA"/>
</dbReference>
<dbReference type="Gene3D" id="1.10.418.10">
    <property type="entry name" value="Calponin-like domain"/>
    <property type="match status" value="1"/>
</dbReference>
<dbReference type="SMART" id="SM00033">
    <property type="entry name" value="CH"/>
    <property type="match status" value="1"/>
</dbReference>
<sequence length="978" mass="108561">MHNHEEVSKRWIEMVLSDKIHGDLLHALQDGTILCLLVNHLYRAVGMKHKRVPIETMQTSTSNTLFSTSCRRQNIRTFIESCRAFGVPDDAIFRPNDLLKGSNPQRVYLCILALQAEVLRTARQRTPYERASMGTFAAASSCQDFTDSTLRDDQPSSSQQHPTAFSWGDTSMFTDAASSVTAWTVLLELYETQQTDMNNATNAQDGGVQSDEKLSYELWRTEERVRMLVLDEASCRHLTPQMHGKLWMLLSGANTEMDLRKGHYSTLVGHSSVNAESVRQIEADLTRTVSPDDADWSVERSDQLRRVLVAYAVHNPKLGYCQGLNYVVARLLQCVDDDESAFWLLERMIALLPDDYYTTMLGLAIDQHVFAELVALQTPQIVQHIEQLGGFGAELSLACTEWFCTLFGSPCRKETTIRVWDLFFINGNEALFRMALAFTQLEYPHIMSCETYGDVLVCLNQIGRDALLDPKLLVHVANSQEIVTSSRIEDLRAYHRLELASGIALSNDRTFATVATADDGDPPLSIESAKKRKHPLSNRKITSRTLSRHLSHETIDADVDDSAEAKYFADATAPEIVDDYWGQTEVGPTQVAQFKLITSPSDASLASRPRHFSDTTYRHTFSERNSALYREARSKSTADGLRAHRASLSHAPDPSPPSEDVTRPPLFSHGIFKKIEQWTNKTLKQSRRHSTLNFDFFGSALAGQASFLSAPRGASAGVVGWDSGMMPPPSSRAAASQASHCHVTTPDAAIMDLPPYVAESHPPSPTTAEVSFAVVAAPLPASPVSSESLVKRIVSSHSTPSLVSLDKSYHDDSGDSVDGGSFDDADESSRRHRLRSTSSSVVRPPRHQRDPKKPSSVALMAIPDDLAPPDMRRHTSMPARSRAKHAHGPSSNLAQLNLDNARLIRERAHVVSYLQRKASDVSSLNSPVDSDEYRDSLSSDEGTRRAHRATNRTNSFSFLGSLSVDLERSLLLEDKEQE</sequence>
<evidence type="ECO:0000259" key="3">
    <source>
        <dbReference type="PROSITE" id="PS50086"/>
    </source>
</evidence>
<feature type="compositionally biased region" description="Basic and acidic residues" evidence="1">
    <location>
        <begin position="931"/>
        <end position="944"/>
    </location>
</feature>
<accession>W4FZH4</accession>
<dbReference type="Pfam" id="PF00566">
    <property type="entry name" value="RabGAP-TBC"/>
    <property type="match status" value="1"/>
</dbReference>
<dbReference type="PANTHER" id="PTHR47219">
    <property type="entry name" value="RAB GTPASE-ACTIVATING PROTEIN 1-LIKE"/>
    <property type="match status" value="1"/>
</dbReference>
<dbReference type="RefSeq" id="XP_009838093.1">
    <property type="nucleotide sequence ID" value="XM_009839791.1"/>
</dbReference>
<dbReference type="InterPro" id="IPR036872">
    <property type="entry name" value="CH_dom_sf"/>
</dbReference>
<evidence type="ECO:0000256" key="1">
    <source>
        <dbReference type="SAM" id="MobiDB-lite"/>
    </source>
</evidence>
<feature type="region of interest" description="Disordered" evidence="1">
    <location>
        <begin position="802"/>
        <end position="894"/>
    </location>
</feature>
<dbReference type="InterPro" id="IPR050302">
    <property type="entry name" value="Rab_GAP_TBC_domain"/>
</dbReference>
<dbReference type="AlphaFoldDB" id="W4FZH4"/>
<dbReference type="Gene3D" id="1.10.8.270">
    <property type="entry name" value="putative rabgap domain of human tbc1 domain family member 14 like domains"/>
    <property type="match status" value="1"/>
</dbReference>
<protein>
    <recommendedName>
        <fullName evidence="5">Rab-GAP TBC domain-containing protein</fullName>
    </recommendedName>
</protein>
<feature type="region of interest" description="Disordered" evidence="1">
    <location>
        <begin position="916"/>
        <end position="948"/>
    </location>
</feature>
<dbReference type="InterPro" id="IPR001715">
    <property type="entry name" value="CH_dom"/>
</dbReference>
<dbReference type="STRING" id="112090.W4FZH4"/>
<evidence type="ECO:0000313" key="4">
    <source>
        <dbReference type="EMBL" id="ETV72411.1"/>
    </source>
</evidence>
<dbReference type="FunFam" id="1.10.8.270:FF:000016">
    <property type="entry name" value="TBC1 domain family member 2A"/>
    <property type="match status" value="1"/>
</dbReference>
<dbReference type="SUPFAM" id="SSF47923">
    <property type="entry name" value="Ypt/Rab-GAP domain of gyp1p"/>
    <property type="match status" value="2"/>
</dbReference>
<feature type="domain" description="Rab-GAP TBC" evidence="3">
    <location>
        <begin position="237"/>
        <end position="427"/>
    </location>
</feature>
<dbReference type="VEuPathDB" id="FungiDB:H257_12548"/>
<evidence type="ECO:0000259" key="2">
    <source>
        <dbReference type="PROSITE" id="PS50021"/>
    </source>
</evidence>
<dbReference type="PANTHER" id="PTHR47219:SF20">
    <property type="entry name" value="TBC1 DOMAIN FAMILY MEMBER 2B"/>
    <property type="match status" value="1"/>
</dbReference>
<organism evidence="4">
    <name type="scientific">Aphanomyces astaci</name>
    <name type="common">Crayfish plague agent</name>
    <dbReference type="NCBI Taxonomy" id="112090"/>
    <lineage>
        <taxon>Eukaryota</taxon>
        <taxon>Sar</taxon>
        <taxon>Stramenopiles</taxon>
        <taxon>Oomycota</taxon>
        <taxon>Saprolegniomycetes</taxon>
        <taxon>Saprolegniales</taxon>
        <taxon>Verrucalvaceae</taxon>
        <taxon>Aphanomyces</taxon>
    </lineage>
</organism>
<dbReference type="Gene3D" id="1.10.472.80">
    <property type="entry name" value="Ypt/Rab-GAP domain of gyp1p, domain 3"/>
    <property type="match status" value="1"/>
</dbReference>
<evidence type="ECO:0008006" key="5">
    <source>
        <dbReference type="Google" id="ProtNLM"/>
    </source>
</evidence>
<dbReference type="SUPFAM" id="SSF47576">
    <property type="entry name" value="Calponin-homology domain, CH-domain"/>
    <property type="match status" value="1"/>
</dbReference>
<dbReference type="GeneID" id="20814544"/>
<dbReference type="PROSITE" id="PS50086">
    <property type="entry name" value="TBC_RABGAP"/>
    <property type="match status" value="1"/>
</dbReference>
<name>W4FZH4_APHAT</name>
<dbReference type="Pfam" id="PF00307">
    <property type="entry name" value="CH"/>
    <property type="match status" value="1"/>
</dbReference>
<dbReference type="SMART" id="SM00164">
    <property type="entry name" value="TBC"/>
    <property type="match status" value="1"/>
</dbReference>
<dbReference type="GO" id="GO:0031267">
    <property type="term" value="F:small GTPase binding"/>
    <property type="evidence" value="ECO:0007669"/>
    <property type="project" value="TreeGrafter"/>
</dbReference>
<gene>
    <name evidence="4" type="ORF">H257_12548</name>
</gene>
<dbReference type="InterPro" id="IPR000195">
    <property type="entry name" value="Rab-GAP-TBC_dom"/>
</dbReference>
<proteinExistence type="predicted"/>
<dbReference type="InterPro" id="IPR035969">
    <property type="entry name" value="Rab-GAP_TBC_sf"/>
</dbReference>
<dbReference type="GO" id="GO:0005096">
    <property type="term" value="F:GTPase activator activity"/>
    <property type="evidence" value="ECO:0007669"/>
    <property type="project" value="TreeGrafter"/>
</dbReference>
<dbReference type="OrthoDB" id="294251at2759"/>